<evidence type="ECO:0000256" key="4">
    <source>
        <dbReference type="RuleBase" id="RU003719"/>
    </source>
</evidence>
<proteinExistence type="inferred from homology"/>
<dbReference type="InterPro" id="IPR006139">
    <property type="entry name" value="D-isomer_2_OHA_DH_cat_dom"/>
</dbReference>
<protein>
    <submittedName>
        <fullName evidence="7">Phosphoglycerate dehydrogenase</fullName>
    </submittedName>
</protein>
<keyword evidence="3" id="KW-0520">NAD</keyword>
<dbReference type="Proteomes" id="UP001164187">
    <property type="component" value="Chromosome"/>
</dbReference>
<gene>
    <name evidence="7" type="ORF">O0R46_00065</name>
</gene>
<dbReference type="PANTHER" id="PTHR43333:SF1">
    <property type="entry name" value="D-ISOMER SPECIFIC 2-HYDROXYACID DEHYDROGENASE NAD-BINDING DOMAIN-CONTAINING PROTEIN"/>
    <property type="match status" value="1"/>
</dbReference>
<dbReference type="Pfam" id="PF02826">
    <property type="entry name" value="2-Hacid_dh_C"/>
    <property type="match status" value="1"/>
</dbReference>
<sequence length="312" mass="36121">MKILINRNLGKEKMKAIEDLGYEILHIPEKNLKENDDIYDIDVWFTYYGFEKVDISKMKNLKYIHLTSTGYDQVPIDYILDNNIYLSNNTTGYAIPMAESIVMYILEVYKNAKTMFENQKEHKWKIDMSFGELAGKKVGFLGTGNIAKEAAKRLKAFDCKIWGLNTNGRDVENFDKCYSTDNINDLLKECDVVVGLMPATNKTNGLINKEKFEIMKENSIFLNIGRGNLVNLKDLEKYVDKFRGVVLDVVENEPLDENSSLWDSKNVIITPHNSWVSDQNLNRLGERLYDNLKNYMEKGIPKTYIKDIKRGY</sequence>
<evidence type="ECO:0000256" key="3">
    <source>
        <dbReference type="ARBA" id="ARBA00023027"/>
    </source>
</evidence>
<dbReference type="EMBL" id="CP114052">
    <property type="protein sequence ID" value="WAW14929.1"/>
    <property type="molecule type" value="Genomic_DNA"/>
</dbReference>
<feature type="domain" description="D-isomer specific 2-hydroxyacid dehydrogenase catalytic" evidence="5">
    <location>
        <begin position="7"/>
        <end position="303"/>
    </location>
</feature>
<dbReference type="InterPro" id="IPR029753">
    <property type="entry name" value="D-isomer_DH_CS"/>
</dbReference>
<dbReference type="InterPro" id="IPR006140">
    <property type="entry name" value="D-isomer_DH_NAD-bd"/>
</dbReference>
<dbReference type="CDD" id="cd12155">
    <property type="entry name" value="PGDH_1"/>
    <property type="match status" value="1"/>
</dbReference>
<evidence type="ECO:0000259" key="6">
    <source>
        <dbReference type="Pfam" id="PF02826"/>
    </source>
</evidence>
<evidence type="ECO:0000259" key="5">
    <source>
        <dbReference type="Pfam" id="PF00389"/>
    </source>
</evidence>
<name>A0ABY7JP36_9FIRM</name>
<evidence type="ECO:0000313" key="7">
    <source>
        <dbReference type="EMBL" id="WAW14929.1"/>
    </source>
</evidence>
<keyword evidence="2 4" id="KW-0560">Oxidoreductase</keyword>
<organism evidence="7 8">
    <name type="scientific">Peptostreptococcus equinus</name>
    <dbReference type="NCBI Taxonomy" id="3003601"/>
    <lineage>
        <taxon>Bacteria</taxon>
        <taxon>Bacillati</taxon>
        <taxon>Bacillota</taxon>
        <taxon>Clostridia</taxon>
        <taxon>Peptostreptococcales</taxon>
        <taxon>Peptostreptococcaceae</taxon>
        <taxon>Peptostreptococcus</taxon>
    </lineage>
</organism>
<dbReference type="SUPFAM" id="SSF52283">
    <property type="entry name" value="Formate/glycerate dehydrogenase catalytic domain-like"/>
    <property type="match status" value="1"/>
</dbReference>
<dbReference type="PANTHER" id="PTHR43333">
    <property type="entry name" value="2-HACID_DH_C DOMAIN-CONTAINING PROTEIN"/>
    <property type="match status" value="1"/>
</dbReference>
<reference evidence="7" key="1">
    <citation type="submission" date="2022-12" db="EMBL/GenBank/DDBJ databases">
        <title>Peptostreptococcus.</title>
        <authorList>
            <person name="Lee S.H."/>
        </authorList>
    </citation>
    <scope>NUCLEOTIDE SEQUENCE</scope>
    <source>
        <strain evidence="7">CBA3647</strain>
    </source>
</reference>
<evidence type="ECO:0000256" key="2">
    <source>
        <dbReference type="ARBA" id="ARBA00023002"/>
    </source>
</evidence>
<dbReference type="InterPro" id="IPR036291">
    <property type="entry name" value="NAD(P)-bd_dom_sf"/>
</dbReference>
<dbReference type="RefSeq" id="WP_269311621.1">
    <property type="nucleotide sequence ID" value="NZ_CP114052.1"/>
</dbReference>
<evidence type="ECO:0000256" key="1">
    <source>
        <dbReference type="ARBA" id="ARBA00005854"/>
    </source>
</evidence>
<dbReference type="Gene3D" id="3.40.50.720">
    <property type="entry name" value="NAD(P)-binding Rossmann-like Domain"/>
    <property type="match status" value="2"/>
</dbReference>
<accession>A0ABY7JP36</accession>
<dbReference type="PROSITE" id="PS00671">
    <property type="entry name" value="D_2_HYDROXYACID_DH_3"/>
    <property type="match status" value="1"/>
</dbReference>
<keyword evidence="8" id="KW-1185">Reference proteome</keyword>
<dbReference type="Pfam" id="PF00389">
    <property type="entry name" value="2-Hacid_dh"/>
    <property type="match status" value="1"/>
</dbReference>
<evidence type="ECO:0000313" key="8">
    <source>
        <dbReference type="Proteomes" id="UP001164187"/>
    </source>
</evidence>
<comment type="similarity">
    <text evidence="1 4">Belongs to the D-isomer specific 2-hydroxyacid dehydrogenase family.</text>
</comment>
<feature type="domain" description="D-isomer specific 2-hydroxyacid dehydrogenase NAD-binding" evidence="6">
    <location>
        <begin position="102"/>
        <end position="273"/>
    </location>
</feature>
<dbReference type="SUPFAM" id="SSF51735">
    <property type="entry name" value="NAD(P)-binding Rossmann-fold domains"/>
    <property type="match status" value="1"/>
</dbReference>